<keyword evidence="2" id="KW-0378">Hydrolase</keyword>
<organism evidence="4 5">
    <name type="scientific">Arundinibacter roseus</name>
    <dbReference type="NCBI Taxonomy" id="2070510"/>
    <lineage>
        <taxon>Bacteria</taxon>
        <taxon>Pseudomonadati</taxon>
        <taxon>Bacteroidota</taxon>
        <taxon>Cytophagia</taxon>
        <taxon>Cytophagales</taxon>
        <taxon>Spirosomataceae</taxon>
        <taxon>Arundinibacter</taxon>
    </lineage>
</organism>
<evidence type="ECO:0000313" key="4">
    <source>
        <dbReference type="EMBL" id="TDB62316.1"/>
    </source>
</evidence>
<sequence length="484" mass="54592">MRNNLNLFLVLFGLFNSVEIVAQTSKPNILFIFADDLRADALGCYGNSYVKTPTLDSLARAGTLFSNAYIVGGHHGAVCAPSRAMLMSGQSFFRVKDKLNGVHTLPIHLRQLGYTTFMTGKWHNEPEALAAGFDEAQNVLLGGMANHFEVAVRDLQPGGSFTQAVKKGFSTDIFTQSALDFLEKQSEAEHFFAYVPYSVPHDPRSPLPEYLKLYDEKSAPLPPNFMPLHPFSFGNSMGIRDELLAPFPRTPEIIRAQTAEYYALITHLDRSVARLIQKLRDKGLDRQTLIVFTADNGLALGSHGLLGKQSVYEHSMRVPLIVAGAGIPENKRSDAFAYLLDLFPTLCSYAGLELPTHIDGKNLLPIILGKQKSVRTHVLTAYMDFQRSVRDSRYKLIRYPAIDSTLLFDLRKDPHELKNLAENPRYQQKIIELTAHMQQEQQKLGDHLPLTAAQLMPKTWDYRTIVRKPDQWQPKEIVEKYFKE</sequence>
<evidence type="ECO:0000259" key="3">
    <source>
        <dbReference type="Pfam" id="PF00884"/>
    </source>
</evidence>
<reference evidence="4 5" key="1">
    <citation type="submission" date="2019-02" db="EMBL/GenBank/DDBJ databases">
        <title>Arundinibacter roseus gen. nov., sp. nov., a new member of the family Cytophagaceae.</title>
        <authorList>
            <person name="Szuroczki S."/>
            <person name="Khayer B."/>
            <person name="Sproer C."/>
            <person name="Toumi M."/>
            <person name="Szabo A."/>
            <person name="Felfoldi T."/>
            <person name="Schumann P."/>
            <person name="Toth E."/>
        </authorList>
    </citation>
    <scope>NUCLEOTIDE SEQUENCE [LARGE SCALE GENOMIC DNA]</scope>
    <source>
        <strain evidence="4 5">DMA-k-7a</strain>
    </source>
</reference>
<dbReference type="AlphaFoldDB" id="A0A4R4K6X1"/>
<dbReference type="EMBL" id="SMJU01000012">
    <property type="protein sequence ID" value="TDB62316.1"/>
    <property type="molecule type" value="Genomic_DNA"/>
</dbReference>
<dbReference type="InterPro" id="IPR000917">
    <property type="entry name" value="Sulfatase_N"/>
</dbReference>
<dbReference type="CDD" id="cd16155">
    <property type="entry name" value="sulfatase_like"/>
    <property type="match status" value="1"/>
</dbReference>
<proteinExistence type="inferred from homology"/>
<dbReference type="SUPFAM" id="SSF53649">
    <property type="entry name" value="Alkaline phosphatase-like"/>
    <property type="match status" value="1"/>
</dbReference>
<dbReference type="InterPro" id="IPR017850">
    <property type="entry name" value="Alkaline_phosphatase_core_sf"/>
</dbReference>
<dbReference type="PANTHER" id="PTHR42693:SF53">
    <property type="entry name" value="ENDO-4-O-SULFATASE"/>
    <property type="match status" value="1"/>
</dbReference>
<evidence type="ECO:0000256" key="2">
    <source>
        <dbReference type="ARBA" id="ARBA00022801"/>
    </source>
</evidence>
<name>A0A4R4K6X1_9BACT</name>
<protein>
    <submittedName>
        <fullName evidence="4">DUF4976 domain-containing protein</fullName>
    </submittedName>
</protein>
<dbReference type="Proteomes" id="UP000295706">
    <property type="component" value="Unassembled WGS sequence"/>
</dbReference>
<dbReference type="Gene3D" id="3.40.720.10">
    <property type="entry name" value="Alkaline Phosphatase, subunit A"/>
    <property type="match status" value="1"/>
</dbReference>
<accession>A0A4R4K6X1</accession>
<dbReference type="InterPro" id="IPR050738">
    <property type="entry name" value="Sulfatase"/>
</dbReference>
<feature type="domain" description="Sulfatase N-terminal" evidence="3">
    <location>
        <begin position="27"/>
        <end position="351"/>
    </location>
</feature>
<dbReference type="Pfam" id="PF00884">
    <property type="entry name" value="Sulfatase"/>
    <property type="match status" value="1"/>
</dbReference>
<dbReference type="GO" id="GO:0004065">
    <property type="term" value="F:arylsulfatase activity"/>
    <property type="evidence" value="ECO:0007669"/>
    <property type="project" value="TreeGrafter"/>
</dbReference>
<evidence type="ECO:0000313" key="5">
    <source>
        <dbReference type="Proteomes" id="UP000295706"/>
    </source>
</evidence>
<dbReference type="OrthoDB" id="9762324at2"/>
<gene>
    <name evidence="4" type="ORF">EZE20_18210</name>
</gene>
<dbReference type="PANTHER" id="PTHR42693">
    <property type="entry name" value="ARYLSULFATASE FAMILY MEMBER"/>
    <property type="match status" value="1"/>
</dbReference>
<comment type="caution">
    <text evidence="4">The sequence shown here is derived from an EMBL/GenBank/DDBJ whole genome shotgun (WGS) entry which is preliminary data.</text>
</comment>
<dbReference type="RefSeq" id="WP_132120323.1">
    <property type="nucleotide sequence ID" value="NZ_SMJU01000012.1"/>
</dbReference>
<comment type="similarity">
    <text evidence="1">Belongs to the sulfatase family.</text>
</comment>
<evidence type="ECO:0000256" key="1">
    <source>
        <dbReference type="ARBA" id="ARBA00008779"/>
    </source>
</evidence>
<keyword evidence="5" id="KW-1185">Reference proteome</keyword>